<comment type="caution">
    <text evidence="1">The sequence shown here is derived from an EMBL/GenBank/DDBJ whole genome shotgun (WGS) entry which is preliminary data.</text>
</comment>
<keyword evidence="2" id="KW-1185">Reference proteome</keyword>
<dbReference type="AlphaFoldDB" id="A0A4R7S5P4"/>
<accession>A0A4R7S5P4</accession>
<proteinExistence type="predicted"/>
<evidence type="ECO:0008006" key="3">
    <source>
        <dbReference type="Google" id="ProtNLM"/>
    </source>
</evidence>
<reference evidence="1 2" key="1">
    <citation type="submission" date="2019-03" db="EMBL/GenBank/DDBJ databases">
        <title>Genomic Encyclopedia of Archaeal and Bacterial Type Strains, Phase II (KMG-II): from individual species to whole genera.</title>
        <authorList>
            <person name="Goeker M."/>
        </authorList>
    </citation>
    <scope>NUCLEOTIDE SEQUENCE [LARGE SCALE GENOMIC DNA]</scope>
    <source>
        <strain evidence="1 2">ATCC 25309</strain>
    </source>
</reference>
<organism evidence="1 2">
    <name type="scientific">Prosthecobacter fusiformis</name>
    <dbReference type="NCBI Taxonomy" id="48464"/>
    <lineage>
        <taxon>Bacteria</taxon>
        <taxon>Pseudomonadati</taxon>
        <taxon>Verrucomicrobiota</taxon>
        <taxon>Verrucomicrobiia</taxon>
        <taxon>Verrucomicrobiales</taxon>
        <taxon>Verrucomicrobiaceae</taxon>
        <taxon>Prosthecobacter</taxon>
    </lineage>
</organism>
<evidence type="ECO:0000313" key="1">
    <source>
        <dbReference type="EMBL" id="TDU72858.1"/>
    </source>
</evidence>
<dbReference type="Proteomes" id="UP000295662">
    <property type="component" value="Unassembled WGS sequence"/>
</dbReference>
<evidence type="ECO:0000313" key="2">
    <source>
        <dbReference type="Proteomes" id="UP000295662"/>
    </source>
</evidence>
<sequence length="67" mass="7434">MDRALERGEYPVIKFILPAGIPHWVVVVGKDGYEYLVQDPLVASAKPVPLSIRASGIYSVRVVRRNA</sequence>
<protein>
    <recommendedName>
        <fullName evidence="3">Peptidase C39-like protein</fullName>
    </recommendedName>
</protein>
<name>A0A4R7S5P4_9BACT</name>
<dbReference type="EMBL" id="SOCA01000002">
    <property type="protein sequence ID" value="TDU72858.1"/>
    <property type="molecule type" value="Genomic_DNA"/>
</dbReference>
<gene>
    <name evidence="1" type="ORF">EI77_01324</name>
</gene>